<accession>A0A6J4UP63</accession>
<dbReference type="GO" id="GO:0000049">
    <property type="term" value="F:tRNA binding"/>
    <property type="evidence" value="ECO:0007669"/>
    <property type="project" value="UniProtKB-UniRule"/>
</dbReference>
<dbReference type="InterPro" id="IPR007197">
    <property type="entry name" value="rSAM"/>
</dbReference>
<dbReference type="InterPro" id="IPR027492">
    <property type="entry name" value="RNA_MTrfase_RlmN"/>
</dbReference>
<dbReference type="GO" id="GO:0030488">
    <property type="term" value="P:tRNA methylation"/>
    <property type="evidence" value="ECO:0007669"/>
    <property type="project" value="UniProtKB-UniRule"/>
</dbReference>
<keyword evidence="6 14" id="KW-0489">Methyltransferase</keyword>
<evidence type="ECO:0000256" key="13">
    <source>
        <dbReference type="ARBA" id="ARBA00023157"/>
    </source>
</evidence>
<protein>
    <recommendedName>
        <fullName evidence="14">Probable dual-specificity RNA methyltransferase RlmN</fullName>
        <ecNumber evidence="14">2.1.1.192</ecNumber>
    </recommendedName>
    <alternativeName>
        <fullName evidence="14">23S rRNA (adenine(2503)-C(2))-methyltransferase</fullName>
    </alternativeName>
    <alternativeName>
        <fullName evidence="14">23S rRNA m2A2503 methyltransferase</fullName>
    </alternativeName>
    <alternativeName>
        <fullName evidence="14">Ribosomal RNA large subunit methyltransferase N</fullName>
    </alternativeName>
    <alternativeName>
        <fullName evidence="14">tRNA (adenine(37)-C(2))-methyltransferase</fullName>
    </alternativeName>
    <alternativeName>
        <fullName evidence="14">tRNA m2A37 methyltransferase</fullName>
    </alternativeName>
</protein>
<keyword evidence="7 14" id="KW-0808">Transferase</keyword>
<comment type="function">
    <text evidence="14">Specifically methylates position 2 of adenine 2503 in 23S rRNA and position 2 of adenine 37 in tRNAs.</text>
</comment>
<dbReference type="AlphaFoldDB" id="A0A6J4UP63"/>
<comment type="caution">
    <text evidence="14">Lacks conserved residue(s) required for the propagation of feature annotation.</text>
</comment>
<comment type="subcellular location">
    <subcellularLocation>
        <location evidence="1 14">Cytoplasm</location>
    </subcellularLocation>
</comment>
<feature type="active site" description="S-methylcysteine intermediate" evidence="14">
    <location>
        <position position="378"/>
    </location>
</feature>
<keyword evidence="8 14" id="KW-0949">S-adenosyl-L-methionine</keyword>
<comment type="similarity">
    <text evidence="2 14">Belongs to the radical SAM superfamily. RlmN family.</text>
</comment>
<dbReference type="GO" id="GO:0051539">
    <property type="term" value="F:4 iron, 4 sulfur cluster binding"/>
    <property type="evidence" value="ECO:0007669"/>
    <property type="project" value="UniProtKB-UniRule"/>
</dbReference>
<dbReference type="InterPro" id="IPR058240">
    <property type="entry name" value="rSAM_sf"/>
</dbReference>
<feature type="domain" description="Radical SAM core" evidence="15">
    <location>
        <begin position="138"/>
        <end position="373"/>
    </location>
</feature>
<dbReference type="SFLD" id="SFLDG01062">
    <property type="entry name" value="methyltransferase_(Class_A)"/>
    <property type="match status" value="1"/>
</dbReference>
<sequence>MATLLDAPTTPTPPTLPLVPVDGNGAVSVRPARGVPRRGERPVGLYDLALPELTDRLVALGAPGYRARQLYAGVYGRLTADYAELTDLPAALRAELAATLPLTTLAPVREQEADGGETVKTLYRTFDGQFVETVTMFYPDRVTVCVSCQVGCAVGCAFCATGLGGLTRNLTTGEMVAQVVGAARLARGRDRALTNLVMMGMGEPLQNYAATMKLVAILHDPAGLNFGARRITISTSGVVPKIGALAAEPYQVNLAVSLHAPDDALRDTLVPLNRRYPIAELMAACRRYGEATGRRVSFEYALMSGINDGEATARALGTLLRESGVLCHVNVIPLNPVDVLPYARPTRVGIERFAETVRAAGIPTTVRYSRGVEIAAACGQLRAEHMAAPQPAP</sequence>
<dbReference type="InterPro" id="IPR048641">
    <property type="entry name" value="RlmN_N"/>
</dbReference>
<dbReference type="HAMAP" id="MF_01849">
    <property type="entry name" value="RNA_methyltr_RlmN"/>
    <property type="match status" value="1"/>
</dbReference>
<dbReference type="PROSITE" id="PS51918">
    <property type="entry name" value="RADICAL_SAM"/>
    <property type="match status" value="1"/>
</dbReference>
<dbReference type="GO" id="GO:0019843">
    <property type="term" value="F:rRNA binding"/>
    <property type="evidence" value="ECO:0007669"/>
    <property type="project" value="UniProtKB-UniRule"/>
</dbReference>
<keyword evidence="13 14" id="KW-1015">Disulfide bond</keyword>
<name>A0A6J4UP63_9BACT</name>
<dbReference type="InterPro" id="IPR040072">
    <property type="entry name" value="Methyltransferase_A"/>
</dbReference>
<dbReference type="SUPFAM" id="SSF102114">
    <property type="entry name" value="Radical SAM enzymes"/>
    <property type="match status" value="1"/>
</dbReference>
<keyword evidence="12 14" id="KW-0411">Iron-sulfur</keyword>
<comment type="catalytic activity">
    <reaction evidence="14">
        <text>adenosine(2503) in 23S rRNA + 2 reduced [2Fe-2S]-[ferredoxin] + 2 S-adenosyl-L-methionine = 2-methyladenosine(2503) in 23S rRNA + 5'-deoxyadenosine + L-methionine + 2 oxidized [2Fe-2S]-[ferredoxin] + S-adenosyl-L-homocysteine</text>
        <dbReference type="Rhea" id="RHEA:42916"/>
        <dbReference type="Rhea" id="RHEA-COMP:10000"/>
        <dbReference type="Rhea" id="RHEA-COMP:10001"/>
        <dbReference type="Rhea" id="RHEA-COMP:10152"/>
        <dbReference type="Rhea" id="RHEA-COMP:10282"/>
        <dbReference type="ChEBI" id="CHEBI:17319"/>
        <dbReference type="ChEBI" id="CHEBI:33737"/>
        <dbReference type="ChEBI" id="CHEBI:33738"/>
        <dbReference type="ChEBI" id="CHEBI:57844"/>
        <dbReference type="ChEBI" id="CHEBI:57856"/>
        <dbReference type="ChEBI" id="CHEBI:59789"/>
        <dbReference type="ChEBI" id="CHEBI:74411"/>
        <dbReference type="ChEBI" id="CHEBI:74497"/>
        <dbReference type="EC" id="2.1.1.192"/>
    </reaction>
</comment>
<feature type="active site" description="Proton acceptor" evidence="14">
    <location>
        <position position="132"/>
    </location>
</feature>
<dbReference type="Gene3D" id="1.10.150.530">
    <property type="match status" value="1"/>
</dbReference>
<dbReference type="EC" id="2.1.1.192" evidence="14"/>
<evidence type="ECO:0000256" key="1">
    <source>
        <dbReference type="ARBA" id="ARBA00004496"/>
    </source>
</evidence>
<keyword evidence="3 14" id="KW-0004">4Fe-4S</keyword>
<evidence type="ECO:0000256" key="10">
    <source>
        <dbReference type="ARBA" id="ARBA00022723"/>
    </source>
</evidence>
<keyword evidence="9 14" id="KW-0819">tRNA processing</keyword>
<keyword evidence="4 14" id="KW-0963">Cytoplasm</keyword>
<evidence type="ECO:0000256" key="4">
    <source>
        <dbReference type="ARBA" id="ARBA00022490"/>
    </source>
</evidence>
<dbReference type="InterPro" id="IPR004383">
    <property type="entry name" value="rRNA_lsu_MTrfase_RlmN/Cfr"/>
</dbReference>
<evidence type="ECO:0000313" key="16">
    <source>
        <dbReference type="EMBL" id="CAA9554472.1"/>
    </source>
</evidence>
<keyword evidence="10 14" id="KW-0479">Metal-binding</keyword>
<evidence type="ECO:0000256" key="9">
    <source>
        <dbReference type="ARBA" id="ARBA00022694"/>
    </source>
</evidence>
<feature type="binding site" evidence="14">
    <location>
        <begin position="257"/>
        <end position="259"/>
    </location>
    <ligand>
        <name>S-adenosyl-L-methionine</name>
        <dbReference type="ChEBI" id="CHEBI:59789"/>
    </ligand>
</feature>
<evidence type="ECO:0000256" key="3">
    <source>
        <dbReference type="ARBA" id="ARBA00022485"/>
    </source>
</evidence>
<dbReference type="PANTHER" id="PTHR30544:SF5">
    <property type="entry name" value="RADICAL SAM CORE DOMAIN-CONTAINING PROTEIN"/>
    <property type="match status" value="1"/>
</dbReference>
<keyword evidence="5 14" id="KW-0698">rRNA processing</keyword>
<dbReference type="PIRSF" id="PIRSF006004">
    <property type="entry name" value="CHP00048"/>
    <property type="match status" value="1"/>
</dbReference>
<dbReference type="GO" id="GO:0070040">
    <property type="term" value="F:rRNA (adenine(2503)-C2-)-methyltransferase activity"/>
    <property type="evidence" value="ECO:0007669"/>
    <property type="project" value="UniProtKB-UniRule"/>
</dbReference>
<dbReference type="Gene3D" id="3.20.20.70">
    <property type="entry name" value="Aldolase class I"/>
    <property type="match status" value="1"/>
</dbReference>
<dbReference type="EMBL" id="CADCWG010000137">
    <property type="protein sequence ID" value="CAA9554472.1"/>
    <property type="molecule type" value="Genomic_DNA"/>
</dbReference>
<gene>
    <name evidence="14" type="primary">rlmN</name>
    <name evidence="16" type="ORF">AVDCRST_MAG49-2075</name>
</gene>
<dbReference type="Pfam" id="PF21016">
    <property type="entry name" value="RlmN_N"/>
    <property type="match status" value="1"/>
</dbReference>
<dbReference type="PANTHER" id="PTHR30544">
    <property type="entry name" value="23S RRNA METHYLTRANSFERASE"/>
    <property type="match status" value="1"/>
</dbReference>
<keyword evidence="11 14" id="KW-0408">Iron</keyword>
<evidence type="ECO:0000256" key="7">
    <source>
        <dbReference type="ARBA" id="ARBA00022679"/>
    </source>
</evidence>
<evidence type="ECO:0000256" key="14">
    <source>
        <dbReference type="HAMAP-Rule" id="MF_01849"/>
    </source>
</evidence>
<evidence type="ECO:0000256" key="2">
    <source>
        <dbReference type="ARBA" id="ARBA00007544"/>
    </source>
</evidence>
<dbReference type="SFLD" id="SFLDS00029">
    <property type="entry name" value="Radical_SAM"/>
    <property type="match status" value="1"/>
</dbReference>
<comment type="catalytic activity">
    <reaction evidence="14">
        <text>adenosine(37) in tRNA + 2 reduced [2Fe-2S]-[ferredoxin] + 2 S-adenosyl-L-methionine = 2-methyladenosine(37) in tRNA + 5'-deoxyadenosine + L-methionine + 2 oxidized [2Fe-2S]-[ferredoxin] + S-adenosyl-L-homocysteine</text>
        <dbReference type="Rhea" id="RHEA:43332"/>
        <dbReference type="Rhea" id="RHEA-COMP:10000"/>
        <dbReference type="Rhea" id="RHEA-COMP:10001"/>
        <dbReference type="Rhea" id="RHEA-COMP:10162"/>
        <dbReference type="Rhea" id="RHEA-COMP:10485"/>
        <dbReference type="ChEBI" id="CHEBI:17319"/>
        <dbReference type="ChEBI" id="CHEBI:33737"/>
        <dbReference type="ChEBI" id="CHEBI:33738"/>
        <dbReference type="ChEBI" id="CHEBI:57844"/>
        <dbReference type="ChEBI" id="CHEBI:57856"/>
        <dbReference type="ChEBI" id="CHEBI:59789"/>
        <dbReference type="ChEBI" id="CHEBI:74411"/>
        <dbReference type="ChEBI" id="CHEBI:74497"/>
        <dbReference type="EC" id="2.1.1.192"/>
    </reaction>
</comment>
<dbReference type="NCBIfam" id="TIGR00048">
    <property type="entry name" value="rRNA_mod_RlmN"/>
    <property type="match status" value="1"/>
</dbReference>
<evidence type="ECO:0000256" key="8">
    <source>
        <dbReference type="ARBA" id="ARBA00022691"/>
    </source>
</evidence>
<dbReference type="GO" id="GO:0002935">
    <property type="term" value="F:tRNA (adenine(37)-C2)-methyltransferase activity"/>
    <property type="evidence" value="ECO:0007669"/>
    <property type="project" value="UniProtKB-UniRule"/>
</dbReference>
<dbReference type="FunFam" id="3.20.20.70:FF:000014">
    <property type="entry name" value="Probable dual-specificity RNA methyltransferase RlmN"/>
    <property type="match status" value="1"/>
</dbReference>
<dbReference type="Pfam" id="PF04055">
    <property type="entry name" value="Radical_SAM"/>
    <property type="match status" value="1"/>
</dbReference>
<evidence type="ECO:0000256" key="12">
    <source>
        <dbReference type="ARBA" id="ARBA00023014"/>
    </source>
</evidence>
<feature type="binding site" evidence="14">
    <location>
        <position position="152"/>
    </location>
    <ligand>
        <name>[4Fe-4S] cluster</name>
        <dbReference type="ChEBI" id="CHEBI:49883"/>
        <note>4Fe-4S-S-AdoMet</note>
    </ligand>
</feature>
<comment type="cofactor">
    <cofactor evidence="14">
        <name>[4Fe-4S] cluster</name>
        <dbReference type="ChEBI" id="CHEBI:49883"/>
    </cofactor>
    <text evidence="14">Binds 1 [4Fe-4S] cluster. The cluster is coordinated with 3 cysteines and an exchangeable S-adenosyl-L-methionine.</text>
</comment>
<feature type="binding site" evidence="14">
    <location>
        <position position="335"/>
    </location>
    <ligand>
        <name>S-adenosyl-L-methionine</name>
        <dbReference type="ChEBI" id="CHEBI:59789"/>
    </ligand>
</feature>
<evidence type="ECO:0000259" key="15">
    <source>
        <dbReference type="PROSITE" id="PS51918"/>
    </source>
</evidence>
<proteinExistence type="inferred from homology"/>
<dbReference type="SFLD" id="SFLDF00275">
    <property type="entry name" value="adenosine_C2_methyltransferase"/>
    <property type="match status" value="1"/>
</dbReference>
<feature type="binding site" evidence="14">
    <location>
        <position position="156"/>
    </location>
    <ligand>
        <name>[4Fe-4S] cluster</name>
        <dbReference type="ChEBI" id="CHEBI:49883"/>
        <note>4Fe-4S-S-AdoMet</note>
    </ligand>
</feature>
<feature type="binding site" evidence="14">
    <location>
        <position position="159"/>
    </location>
    <ligand>
        <name>[4Fe-4S] cluster</name>
        <dbReference type="ChEBI" id="CHEBI:49883"/>
        <note>4Fe-4S-S-AdoMet</note>
    </ligand>
</feature>
<evidence type="ECO:0000256" key="6">
    <source>
        <dbReference type="ARBA" id="ARBA00022603"/>
    </source>
</evidence>
<organism evidence="16">
    <name type="scientific">uncultured Thermomicrobiales bacterium</name>
    <dbReference type="NCBI Taxonomy" id="1645740"/>
    <lineage>
        <taxon>Bacteria</taxon>
        <taxon>Pseudomonadati</taxon>
        <taxon>Thermomicrobiota</taxon>
        <taxon>Thermomicrobia</taxon>
        <taxon>Thermomicrobiales</taxon>
        <taxon>environmental samples</taxon>
    </lineage>
</organism>
<evidence type="ECO:0000256" key="11">
    <source>
        <dbReference type="ARBA" id="ARBA00023004"/>
    </source>
</evidence>
<dbReference type="GO" id="GO:0046872">
    <property type="term" value="F:metal ion binding"/>
    <property type="evidence" value="ECO:0007669"/>
    <property type="project" value="UniProtKB-KW"/>
</dbReference>
<evidence type="ECO:0000256" key="5">
    <source>
        <dbReference type="ARBA" id="ARBA00022552"/>
    </source>
</evidence>
<comment type="miscellaneous">
    <text evidence="14">Reaction proceeds by a ping-pong mechanism involving intermediate methylation of a conserved cysteine residue.</text>
</comment>
<dbReference type="InterPro" id="IPR013785">
    <property type="entry name" value="Aldolase_TIM"/>
</dbReference>
<feature type="binding site" evidence="14">
    <location>
        <position position="234"/>
    </location>
    <ligand>
        <name>S-adenosyl-L-methionine</name>
        <dbReference type="ChEBI" id="CHEBI:59789"/>
    </ligand>
</feature>
<dbReference type="GO" id="GO:0070475">
    <property type="term" value="P:rRNA base methylation"/>
    <property type="evidence" value="ECO:0007669"/>
    <property type="project" value="UniProtKB-UniRule"/>
</dbReference>
<feature type="binding site" evidence="14">
    <location>
        <begin position="202"/>
        <end position="203"/>
    </location>
    <ligand>
        <name>S-adenosyl-L-methionine</name>
        <dbReference type="ChEBI" id="CHEBI:59789"/>
    </ligand>
</feature>
<dbReference type="GO" id="GO:0005737">
    <property type="term" value="C:cytoplasm"/>
    <property type="evidence" value="ECO:0007669"/>
    <property type="project" value="UniProtKB-SubCell"/>
</dbReference>
<reference evidence="16" key="1">
    <citation type="submission" date="2020-02" db="EMBL/GenBank/DDBJ databases">
        <authorList>
            <person name="Meier V. D."/>
        </authorList>
    </citation>
    <scope>NUCLEOTIDE SEQUENCE</scope>
    <source>
        <strain evidence="16">AVDCRST_MAG49</strain>
    </source>
</reference>